<dbReference type="Gene3D" id="1.20.5.2050">
    <property type="match status" value="1"/>
</dbReference>
<dbReference type="Proteomes" id="UP001178507">
    <property type="component" value="Unassembled WGS sequence"/>
</dbReference>
<accession>A0AA36IW61</accession>
<organism evidence="2 3">
    <name type="scientific">Effrenium voratum</name>
    <dbReference type="NCBI Taxonomy" id="2562239"/>
    <lineage>
        <taxon>Eukaryota</taxon>
        <taxon>Sar</taxon>
        <taxon>Alveolata</taxon>
        <taxon>Dinophyceae</taxon>
        <taxon>Suessiales</taxon>
        <taxon>Symbiodiniaceae</taxon>
        <taxon>Effrenium</taxon>
    </lineage>
</organism>
<sequence length="653" mass="71912">MSTCLSVPLISEPHLHAEGGAQGWATPAFDARLRSAAWRLDRAAPAPSIRHFQLRAREHCHDRNAVAARTESLLRFLRAPSLQGMVETHRATLPGMKGQIKKDPADEEVGRIPNIKPVKRRRLQRHDVQVSQSMGAICKKEENKEAGLDLHNLWLKIKMEEVKTEPADCKVKPESSFSTSASGKDGKNKAQAADGTAARVKAESVLEETGRQLALHSLADGKDLTDFEGQMTVWAHQCAEFRRKSTWTPSRPCCPASLFFNSLIVPEEGPPCVQRLSQKELCCLRRFFKRGHPIFAAPLAAADPITKRFASAVTTDAREDASFPASMKMWPWMRDLPSGLWAGRGLAYDKQNGLRRLSSAGGAEAMHDVQVWESVGAAGPPAAQPPTAAQSAAAKPGTVAVAAGDTRGNPSNAVKPARVLSKQQEKQSGVPGISWLAPQFSWQLKWTEKGKAGASARCYKRFSINSFMKEGLDEQRAEAAALEAAKHFRTDLVARGRIKEKVRDESRTSDVPGVEFEKGRKKWRVRVRKGGKRIEGGCFTEKSAAEACALELRELHGLQRTVKRCAAWAELPVIQPKVPFPGVGWHAPSQCWQGRTSGKSRKYCSFRPLDHSEAELEKAFAEAVAWLKKQQKEMQAREGAVAQIDKKGRSKKG</sequence>
<protein>
    <submittedName>
        <fullName evidence="2">Uncharacterized protein</fullName>
    </submittedName>
</protein>
<evidence type="ECO:0000256" key="1">
    <source>
        <dbReference type="SAM" id="MobiDB-lite"/>
    </source>
</evidence>
<dbReference type="AlphaFoldDB" id="A0AA36IW61"/>
<evidence type="ECO:0000313" key="3">
    <source>
        <dbReference type="Proteomes" id="UP001178507"/>
    </source>
</evidence>
<gene>
    <name evidence="2" type="ORF">EVOR1521_LOCUS18751</name>
</gene>
<feature type="region of interest" description="Disordered" evidence="1">
    <location>
        <begin position="170"/>
        <end position="196"/>
    </location>
</feature>
<proteinExistence type="predicted"/>
<evidence type="ECO:0000313" key="2">
    <source>
        <dbReference type="EMBL" id="CAJ1394006.1"/>
    </source>
</evidence>
<comment type="caution">
    <text evidence="2">The sequence shown here is derived from an EMBL/GenBank/DDBJ whole genome shotgun (WGS) entry which is preliminary data.</text>
</comment>
<feature type="region of interest" description="Disordered" evidence="1">
    <location>
        <begin position="377"/>
        <end position="396"/>
    </location>
</feature>
<keyword evidence="3" id="KW-1185">Reference proteome</keyword>
<dbReference type="EMBL" id="CAUJNA010002713">
    <property type="protein sequence ID" value="CAJ1394006.1"/>
    <property type="molecule type" value="Genomic_DNA"/>
</dbReference>
<name>A0AA36IW61_9DINO</name>
<reference evidence="2" key="1">
    <citation type="submission" date="2023-08" db="EMBL/GenBank/DDBJ databases">
        <authorList>
            <person name="Chen Y."/>
            <person name="Shah S."/>
            <person name="Dougan E. K."/>
            <person name="Thang M."/>
            <person name="Chan C."/>
        </authorList>
    </citation>
    <scope>NUCLEOTIDE SEQUENCE</scope>
</reference>